<feature type="transmembrane region" description="Helical" evidence="5">
    <location>
        <begin position="21"/>
        <end position="46"/>
    </location>
</feature>
<dbReference type="InterPro" id="IPR000412">
    <property type="entry name" value="ABC_2_transport"/>
</dbReference>
<dbReference type="AlphaFoldDB" id="A0A0C1TW26"/>
<comment type="similarity">
    <text evidence="5">Belongs to the ABC-2 integral membrane protein family.</text>
</comment>
<dbReference type="OrthoDB" id="1414986at2"/>
<evidence type="ECO:0000256" key="2">
    <source>
        <dbReference type="ARBA" id="ARBA00022692"/>
    </source>
</evidence>
<reference evidence="7 8" key="1">
    <citation type="journal article" date="2015" name="Infect. Genet. Evol.">
        <title>Genomic sequences of six botulinum neurotoxin-producing strains representing three clostridial species illustrate the mobility and diversity of botulinum neurotoxin genes.</title>
        <authorList>
            <person name="Smith T.J."/>
            <person name="Hill K.K."/>
            <person name="Xie G."/>
            <person name="Foley B.T."/>
            <person name="Williamson C.H."/>
            <person name="Foster J.T."/>
            <person name="Johnson S.L."/>
            <person name="Chertkov O."/>
            <person name="Teshima H."/>
            <person name="Gibbons H.S."/>
            <person name="Johnsky L.A."/>
            <person name="Karavis M.A."/>
            <person name="Smith L.A."/>
        </authorList>
    </citation>
    <scope>NUCLEOTIDE SEQUENCE [LARGE SCALE GENOMIC DNA]</scope>
    <source>
        <strain evidence="7 8">CDC 2741</strain>
    </source>
</reference>
<dbReference type="PRINTS" id="PR00164">
    <property type="entry name" value="ABC2TRNSPORT"/>
</dbReference>
<accession>A0A0C1TW26</accession>
<protein>
    <recommendedName>
        <fullName evidence="5">Transport permease protein</fullName>
    </recommendedName>
</protein>
<dbReference type="PROSITE" id="PS51012">
    <property type="entry name" value="ABC_TM2"/>
    <property type="match status" value="1"/>
</dbReference>
<evidence type="ECO:0000256" key="5">
    <source>
        <dbReference type="RuleBase" id="RU361157"/>
    </source>
</evidence>
<name>A0A0C1TW26_9CLOT</name>
<evidence type="ECO:0000256" key="1">
    <source>
        <dbReference type="ARBA" id="ARBA00004141"/>
    </source>
</evidence>
<feature type="transmembrane region" description="Helical" evidence="5">
    <location>
        <begin position="66"/>
        <end position="91"/>
    </location>
</feature>
<dbReference type="STRING" id="29341.RSJ17_04665"/>
<dbReference type="InterPro" id="IPR051784">
    <property type="entry name" value="Nod_factor_ABC_transporter"/>
</dbReference>
<keyword evidence="3 5" id="KW-1133">Transmembrane helix</keyword>
<evidence type="ECO:0000256" key="3">
    <source>
        <dbReference type="ARBA" id="ARBA00022989"/>
    </source>
</evidence>
<dbReference type="Proteomes" id="UP000031366">
    <property type="component" value="Unassembled WGS sequence"/>
</dbReference>
<keyword evidence="4 5" id="KW-0472">Membrane</keyword>
<feature type="transmembrane region" description="Helical" evidence="5">
    <location>
        <begin position="188"/>
        <end position="207"/>
    </location>
</feature>
<dbReference type="Pfam" id="PF01061">
    <property type="entry name" value="ABC2_membrane"/>
    <property type="match status" value="1"/>
</dbReference>
<dbReference type="EMBL" id="AYSO01000020">
    <property type="protein sequence ID" value="KIE44929.1"/>
    <property type="molecule type" value="Genomic_DNA"/>
</dbReference>
<evidence type="ECO:0000256" key="4">
    <source>
        <dbReference type="ARBA" id="ARBA00023136"/>
    </source>
</evidence>
<dbReference type="GO" id="GO:0043190">
    <property type="term" value="C:ATP-binding cassette (ABC) transporter complex"/>
    <property type="evidence" value="ECO:0007669"/>
    <property type="project" value="InterPro"/>
</dbReference>
<dbReference type="InterPro" id="IPR013525">
    <property type="entry name" value="ABC2_TM"/>
</dbReference>
<dbReference type="GO" id="GO:0140359">
    <property type="term" value="F:ABC-type transporter activity"/>
    <property type="evidence" value="ECO:0007669"/>
    <property type="project" value="InterPro"/>
</dbReference>
<feature type="transmembrane region" description="Helical" evidence="5">
    <location>
        <begin position="151"/>
        <end position="176"/>
    </location>
</feature>
<keyword evidence="5" id="KW-1003">Cell membrane</keyword>
<keyword evidence="2 5" id="KW-0812">Transmembrane</keyword>
<dbReference type="PIRSF" id="PIRSF006648">
    <property type="entry name" value="DrrB"/>
    <property type="match status" value="1"/>
</dbReference>
<feature type="domain" description="ABC transmembrane type-2" evidence="6">
    <location>
        <begin position="27"/>
        <end position="261"/>
    </location>
</feature>
<feature type="transmembrane region" description="Helical" evidence="5">
    <location>
        <begin position="239"/>
        <end position="258"/>
    </location>
</feature>
<feature type="transmembrane region" description="Helical" evidence="5">
    <location>
        <begin position="111"/>
        <end position="131"/>
    </location>
</feature>
<keyword evidence="5" id="KW-0813">Transport</keyword>
<dbReference type="RefSeq" id="WP_039636191.1">
    <property type="nucleotide sequence ID" value="NZ_AYSO01000020.1"/>
</dbReference>
<dbReference type="PANTHER" id="PTHR43229:SF2">
    <property type="entry name" value="NODULATION PROTEIN J"/>
    <property type="match status" value="1"/>
</dbReference>
<keyword evidence="8" id="KW-1185">Reference proteome</keyword>
<dbReference type="PANTHER" id="PTHR43229">
    <property type="entry name" value="NODULATION PROTEIN J"/>
    <property type="match status" value="1"/>
</dbReference>
<organism evidence="7 8">
    <name type="scientific">Clostridium argentinense CDC 2741</name>
    <dbReference type="NCBI Taxonomy" id="1418104"/>
    <lineage>
        <taxon>Bacteria</taxon>
        <taxon>Bacillati</taxon>
        <taxon>Bacillota</taxon>
        <taxon>Clostridia</taxon>
        <taxon>Eubacteriales</taxon>
        <taxon>Clostridiaceae</taxon>
        <taxon>Clostridium</taxon>
    </lineage>
</organism>
<evidence type="ECO:0000259" key="6">
    <source>
        <dbReference type="PROSITE" id="PS51012"/>
    </source>
</evidence>
<comment type="subcellular location">
    <subcellularLocation>
        <location evidence="5">Cell membrane</location>
        <topology evidence="5">Multi-pass membrane protein</topology>
    </subcellularLocation>
    <subcellularLocation>
        <location evidence="1">Membrane</location>
        <topology evidence="1">Multi-pass membrane protein</topology>
    </subcellularLocation>
</comment>
<sequence>MNRLRVIFAIFKKDLRQTLRYSTWYINLIIWPLIMPLMYILSAVGMGGNDSESMAIFESATGSDNVVSYIVIGTMVWMAVNMIMWSFGNYLRNEQNKGTLESTWLCPINRFDILIGGGLISMLMLIFQAVISVLEYKLIYGITFTGNILEWIVLFLIIMPATFGIGMLFASLILWLKQANATINVIRGAVMILCGISFPITVMPNSLQFLSKLLPFTHGIEAARTVMVTGGNLVTASKSIMICLVQGVIILILGRIAFGFTERKVREVGSLERF</sequence>
<evidence type="ECO:0000313" key="8">
    <source>
        <dbReference type="Proteomes" id="UP000031366"/>
    </source>
</evidence>
<dbReference type="InterPro" id="IPR047817">
    <property type="entry name" value="ABC2_TM_bact-type"/>
</dbReference>
<evidence type="ECO:0000313" key="7">
    <source>
        <dbReference type="EMBL" id="KIE44929.1"/>
    </source>
</evidence>
<proteinExistence type="inferred from homology"/>
<comment type="caution">
    <text evidence="7">The sequence shown here is derived from an EMBL/GenBank/DDBJ whole genome shotgun (WGS) entry which is preliminary data.</text>
</comment>
<gene>
    <name evidence="7" type="ORF">U732_373</name>
</gene>